<feature type="domain" description="DUF7025" evidence="2">
    <location>
        <begin position="274"/>
        <end position="365"/>
    </location>
</feature>
<dbReference type="InterPro" id="IPR054289">
    <property type="entry name" value="DUF7025"/>
</dbReference>
<dbReference type="RefSeq" id="XP_024723490.1">
    <property type="nucleotide sequence ID" value="XM_024864562.1"/>
</dbReference>
<feature type="region of interest" description="Disordered" evidence="1">
    <location>
        <begin position="1"/>
        <end position="38"/>
    </location>
</feature>
<dbReference type="AlphaFoldDB" id="A0A2T3B992"/>
<dbReference type="EMBL" id="KZ679008">
    <property type="protein sequence ID" value="PSS23444.1"/>
    <property type="molecule type" value="Genomic_DNA"/>
</dbReference>
<dbReference type="Proteomes" id="UP000241818">
    <property type="component" value="Unassembled WGS sequence"/>
</dbReference>
<sequence length="411" mass="46511">MSASPSDADDWEGRLGVPALSADSSSTNNKRGRDDLGNNALMIDGRVDELGQTQLEGSHSGTSKRKRYVPSSSTAQYQIFHEVICHRGGFHVKHEKLAHYLDSPKLFAGDSKGNVLRGKERVVIEDYMEGRSDIAFIVYRLYDCNSYHDEVEDDFDRLPMPPIDPDVISRLKAYFFSLRVEGQNAKPVGETIQIESPNLTRAISEAEAAIGRTLVDFGPSTNTHLIAPYLPFYHTREILNKLVSDCDTSGRDYLALLFNFMAISCGQEWSAADAVLKNGMIEETHLSKLFRPGDVVVEMVDSQPRGYQIETCTLIPNSTSLELKTTSWTFDEGFRKEKIDLDVYWPPGDDRIPITKLDIYPLQYDTSGLEERLRKRGEQFWKCRKRAFVGYDYPNPRLEVQPVNSSKVYGR</sequence>
<reference evidence="3 4" key="1">
    <citation type="journal article" date="2018" name="New Phytol.">
        <title>Comparative genomics and transcriptomics depict ericoid mycorrhizal fungi as versatile saprotrophs and plant mutualists.</title>
        <authorList>
            <person name="Martino E."/>
            <person name="Morin E."/>
            <person name="Grelet G.A."/>
            <person name="Kuo A."/>
            <person name="Kohler A."/>
            <person name="Daghino S."/>
            <person name="Barry K.W."/>
            <person name="Cichocki N."/>
            <person name="Clum A."/>
            <person name="Dockter R.B."/>
            <person name="Hainaut M."/>
            <person name="Kuo R.C."/>
            <person name="LaButti K."/>
            <person name="Lindahl B.D."/>
            <person name="Lindquist E.A."/>
            <person name="Lipzen A."/>
            <person name="Khouja H.R."/>
            <person name="Magnuson J."/>
            <person name="Murat C."/>
            <person name="Ohm R.A."/>
            <person name="Singer S.W."/>
            <person name="Spatafora J.W."/>
            <person name="Wang M."/>
            <person name="Veneault-Fourrey C."/>
            <person name="Henrissat B."/>
            <person name="Grigoriev I.V."/>
            <person name="Martin F.M."/>
            <person name="Perotto S."/>
        </authorList>
    </citation>
    <scope>NUCLEOTIDE SEQUENCE [LARGE SCALE GENOMIC DNA]</scope>
    <source>
        <strain evidence="3 4">ATCC 22711</strain>
    </source>
</reference>
<dbReference type="STRING" id="857342.A0A2T3B992"/>
<dbReference type="GeneID" id="36572643"/>
<accession>A0A2T3B992</accession>
<evidence type="ECO:0000259" key="2">
    <source>
        <dbReference type="Pfam" id="PF22942"/>
    </source>
</evidence>
<dbReference type="PANTHER" id="PTHR46411">
    <property type="entry name" value="FAMILY ATPASE, PUTATIVE-RELATED"/>
    <property type="match status" value="1"/>
</dbReference>
<dbReference type="Pfam" id="PF22942">
    <property type="entry name" value="DUF7025"/>
    <property type="match status" value="1"/>
</dbReference>
<dbReference type="OrthoDB" id="3548607at2759"/>
<evidence type="ECO:0000256" key="1">
    <source>
        <dbReference type="SAM" id="MobiDB-lite"/>
    </source>
</evidence>
<dbReference type="PANTHER" id="PTHR46411:SF2">
    <property type="entry name" value="AAA+ ATPASE DOMAIN-CONTAINING PROTEIN"/>
    <property type="match status" value="1"/>
</dbReference>
<keyword evidence="4" id="KW-1185">Reference proteome</keyword>
<dbReference type="InParanoid" id="A0A2T3B992"/>
<evidence type="ECO:0000313" key="4">
    <source>
        <dbReference type="Proteomes" id="UP000241818"/>
    </source>
</evidence>
<proteinExistence type="predicted"/>
<gene>
    <name evidence="3" type="ORF">M430DRAFT_217261</name>
</gene>
<name>A0A2T3B992_AMORE</name>
<evidence type="ECO:0000313" key="3">
    <source>
        <dbReference type="EMBL" id="PSS23444.1"/>
    </source>
</evidence>
<protein>
    <recommendedName>
        <fullName evidence="2">DUF7025 domain-containing protein</fullName>
    </recommendedName>
</protein>
<organism evidence="3 4">
    <name type="scientific">Amorphotheca resinae ATCC 22711</name>
    <dbReference type="NCBI Taxonomy" id="857342"/>
    <lineage>
        <taxon>Eukaryota</taxon>
        <taxon>Fungi</taxon>
        <taxon>Dikarya</taxon>
        <taxon>Ascomycota</taxon>
        <taxon>Pezizomycotina</taxon>
        <taxon>Leotiomycetes</taxon>
        <taxon>Helotiales</taxon>
        <taxon>Amorphothecaceae</taxon>
        <taxon>Amorphotheca</taxon>
    </lineage>
</organism>